<comment type="similarity">
    <text evidence="1">Belongs to the peptidase S12 family.</text>
</comment>
<organism evidence="5 6">
    <name type="scientific">Apiospora kogelbergensis</name>
    <dbReference type="NCBI Taxonomy" id="1337665"/>
    <lineage>
        <taxon>Eukaryota</taxon>
        <taxon>Fungi</taxon>
        <taxon>Dikarya</taxon>
        <taxon>Ascomycota</taxon>
        <taxon>Pezizomycotina</taxon>
        <taxon>Sordariomycetes</taxon>
        <taxon>Xylariomycetidae</taxon>
        <taxon>Amphisphaeriales</taxon>
        <taxon>Apiosporaceae</taxon>
        <taxon>Apiospora</taxon>
    </lineage>
</organism>
<dbReference type="Gene3D" id="3.40.710.10">
    <property type="entry name" value="DD-peptidase/beta-lactamase superfamily"/>
    <property type="match status" value="1"/>
</dbReference>
<dbReference type="InterPro" id="IPR050491">
    <property type="entry name" value="AmpC-like"/>
</dbReference>
<dbReference type="InterPro" id="IPR021860">
    <property type="entry name" value="Peptidase_S12_Pab87-rel_C"/>
</dbReference>
<dbReference type="InterPro" id="IPR012338">
    <property type="entry name" value="Beta-lactam/transpept-like"/>
</dbReference>
<sequence>MEDYCRSAAFEARIQAMMQSYHVPGLSLAIVHEGKITSVGWGKASLNPPRPCTPDTLFDIASCSKSLTAASVALLVDDDEKYPEVQWDALMSDLLPDDFVMPGVGYTESITVDDVLSHRTGMPRHDLSYLGPLAVQIDNARSVTRNLRNLSVCAPLRSKYMYNNMMYTVATHLVEVKAKTTFGDFLDQNFFGPLGMQSTCLQPSEARRRGFGARIGTGYDWDKETSTYLDIQWPDAPEAQGAGLVMSSANDLIKWVKALLHCEGPINGRVYQGLLRLRTIMESTWKGRKSKPNTTPPVYAAGLEVYTYRGQRVVSHDGSGFGFSGRFFLLPDLKFGAVFLGNADGTFDIQSIITKDLIDELLGVPIPERRHFRQFIGSKPPKPLKPKASRATSKAKTPTESEEKGALGVGSGNANITKADSESFMPSGKSEEVKDPPASTQTAPLSAYTGPYWHPGYRMFTVGIRAEKLFIDASDRSYGFTITFDQIANESKITGRMKYCLTAGGDGPIDAEFVWENGRVVRMGLDLESCVKELIWFEKKGVDNDA</sequence>
<feature type="region of interest" description="Disordered" evidence="2">
    <location>
        <begin position="376"/>
        <end position="442"/>
    </location>
</feature>
<dbReference type="PANTHER" id="PTHR46825">
    <property type="entry name" value="D-ALANYL-D-ALANINE-CARBOXYPEPTIDASE/ENDOPEPTIDASE AMPH"/>
    <property type="match status" value="1"/>
</dbReference>
<feature type="domain" description="Peptidase S12 Pab87-related C-terminal" evidence="4">
    <location>
        <begin position="436"/>
        <end position="538"/>
    </location>
</feature>
<gene>
    <name evidence="5" type="ORF">PG999_012996</name>
</gene>
<dbReference type="Proteomes" id="UP001392437">
    <property type="component" value="Unassembled WGS sequence"/>
</dbReference>
<name>A0AAW0QAJ8_9PEZI</name>
<evidence type="ECO:0000256" key="1">
    <source>
        <dbReference type="ARBA" id="ARBA00038215"/>
    </source>
</evidence>
<evidence type="ECO:0000313" key="6">
    <source>
        <dbReference type="Proteomes" id="UP001392437"/>
    </source>
</evidence>
<keyword evidence="6" id="KW-1185">Reference proteome</keyword>
<feature type="domain" description="Beta-lactamase-related" evidence="3">
    <location>
        <begin position="10"/>
        <end position="346"/>
    </location>
</feature>
<dbReference type="Pfam" id="PF00144">
    <property type="entry name" value="Beta-lactamase"/>
    <property type="match status" value="1"/>
</dbReference>
<dbReference type="EMBL" id="JAQQWP010000010">
    <property type="protein sequence ID" value="KAK8097052.1"/>
    <property type="molecule type" value="Genomic_DNA"/>
</dbReference>
<dbReference type="Pfam" id="PF11954">
    <property type="entry name" value="DUF3471"/>
    <property type="match status" value="1"/>
</dbReference>
<evidence type="ECO:0008006" key="7">
    <source>
        <dbReference type="Google" id="ProtNLM"/>
    </source>
</evidence>
<dbReference type="AlphaFoldDB" id="A0AAW0QAJ8"/>
<evidence type="ECO:0000313" key="5">
    <source>
        <dbReference type="EMBL" id="KAK8097052.1"/>
    </source>
</evidence>
<evidence type="ECO:0000259" key="4">
    <source>
        <dbReference type="Pfam" id="PF11954"/>
    </source>
</evidence>
<comment type="caution">
    <text evidence="5">The sequence shown here is derived from an EMBL/GenBank/DDBJ whole genome shotgun (WGS) entry which is preliminary data.</text>
</comment>
<dbReference type="InterPro" id="IPR001466">
    <property type="entry name" value="Beta-lactam-related"/>
</dbReference>
<reference evidence="5 6" key="1">
    <citation type="submission" date="2023-01" db="EMBL/GenBank/DDBJ databases">
        <title>Analysis of 21 Apiospora genomes using comparative genomics revels a genus with tremendous synthesis potential of carbohydrate active enzymes and secondary metabolites.</title>
        <authorList>
            <person name="Sorensen T."/>
        </authorList>
    </citation>
    <scope>NUCLEOTIDE SEQUENCE [LARGE SCALE GENOMIC DNA]</scope>
    <source>
        <strain evidence="5 6">CBS 117206</strain>
    </source>
</reference>
<evidence type="ECO:0000256" key="2">
    <source>
        <dbReference type="SAM" id="MobiDB-lite"/>
    </source>
</evidence>
<proteinExistence type="inferred from homology"/>
<dbReference type="SUPFAM" id="SSF56601">
    <property type="entry name" value="beta-lactamase/transpeptidase-like"/>
    <property type="match status" value="1"/>
</dbReference>
<dbReference type="PANTHER" id="PTHR46825:SF9">
    <property type="entry name" value="BETA-LACTAMASE-RELATED DOMAIN-CONTAINING PROTEIN"/>
    <property type="match status" value="1"/>
</dbReference>
<evidence type="ECO:0000259" key="3">
    <source>
        <dbReference type="Pfam" id="PF00144"/>
    </source>
</evidence>
<protein>
    <recommendedName>
        <fullName evidence="7">CubicO group peptidase, beta-lactamase class C family</fullName>
    </recommendedName>
</protein>
<accession>A0AAW0QAJ8</accession>